<sequence>GFPGWHRTGGQRFGAAPCPGRRKCGNRFPGRPTRGAAAEELASLVQGSNDCGSINGYDNVFAAQHADTAFLTVPYGAQRPMLEQLAEALAGKVVVNVIAPMRFERGKGAIAVPVEDGSASEEAQSLLPNSAVVAAFQNVSAEELQEPARDMEGDVVICADNRDAKAQIMSLTEKIPNLRPVDGGGLGNAKYVEQITPLLVNINRIYKVHSGIRIVGV</sequence>
<evidence type="ECO:0000259" key="2">
    <source>
        <dbReference type="Pfam" id="PF03807"/>
    </source>
</evidence>
<proteinExistence type="predicted"/>
<dbReference type="GO" id="GO:0006740">
    <property type="term" value="P:NADPH regeneration"/>
    <property type="evidence" value="ECO:0007669"/>
    <property type="project" value="InterPro"/>
</dbReference>
<dbReference type="Gene3D" id="3.40.50.720">
    <property type="entry name" value="NAD(P)-binding Rossmann-like Domain"/>
    <property type="match status" value="1"/>
</dbReference>
<dbReference type="InterPro" id="IPR051267">
    <property type="entry name" value="STEAP_metalloreductase"/>
</dbReference>
<feature type="non-terminal residue" evidence="3">
    <location>
        <position position="1"/>
    </location>
</feature>
<dbReference type="Pfam" id="PF03807">
    <property type="entry name" value="F420_oxidored"/>
    <property type="match status" value="1"/>
</dbReference>
<dbReference type="GO" id="GO:0005886">
    <property type="term" value="C:plasma membrane"/>
    <property type="evidence" value="ECO:0007669"/>
    <property type="project" value="TreeGrafter"/>
</dbReference>
<dbReference type="NCBIfam" id="TIGR01915">
    <property type="entry name" value="npdG"/>
    <property type="match status" value="1"/>
</dbReference>
<dbReference type="InterPro" id="IPR036291">
    <property type="entry name" value="NAD(P)-bd_dom_sf"/>
</dbReference>
<dbReference type="GO" id="GO:0016651">
    <property type="term" value="F:oxidoreductase activity, acting on NAD(P)H"/>
    <property type="evidence" value="ECO:0007669"/>
    <property type="project" value="InterPro"/>
</dbReference>
<protein>
    <submittedName>
        <fullName evidence="3">F420-dependent NADP reductase</fullName>
    </submittedName>
</protein>
<keyword evidence="1" id="KW-0560">Oxidoreductase</keyword>
<organism evidence="3 4">
    <name type="scientific">Geodia barretti</name>
    <name type="common">Barrett's horny sponge</name>
    <dbReference type="NCBI Taxonomy" id="519541"/>
    <lineage>
        <taxon>Eukaryota</taxon>
        <taxon>Metazoa</taxon>
        <taxon>Porifera</taxon>
        <taxon>Demospongiae</taxon>
        <taxon>Heteroscleromorpha</taxon>
        <taxon>Tetractinellida</taxon>
        <taxon>Astrophorina</taxon>
        <taxon>Geodiidae</taxon>
        <taxon>Geodia</taxon>
    </lineage>
</organism>
<dbReference type="PANTHER" id="PTHR14239:SF0">
    <property type="entry name" value="F420-DEPENDENT NADP REDUCTASE"/>
    <property type="match status" value="1"/>
</dbReference>
<feature type="domain" description="Pyrroline-5-carboxylate reductase catalytic N-terminal" evidence="2">
    <location>
        <begin position="53"/>
        <end position="100"/>
    </location>
</feature>
<dbReference type="GO" id="GO:0070967">
    <property type="term" value="F:coenzyme F420 binding"/>
    <property type="evidence" value="ECO:0007669"/>
    <property type="project" value="InterPro"/>
</dbReference>
<dbReference type="AlphaFoldDB" id="A0AA35RBQ4"/>
<name>A0AA35RBQ4_GEOBA</name>
<dbReference type="PANTHER" id="PTHR14239">
    <property type="entry name" value="DUDULIN-RELATED"/>
    <property type="match status" value="1"/>
</dbReference>
<dbReference type="SUPFAM" id="SSF51735">
    <property type="entry name" value="NAD(P)-binding Rossmann-fold domains"/>
    <property type="match status" value="1"/>
</dbReference>
<dbReference type="GO" id="GO:0050661">
    <property type="term" value="F:NADP binding"/>
    <property type="evidence" value="ECO:0007669"/>
    <property type="project" value="InterPro"/>
</dbReference>
<reference evidence="3" key="1">
    <citation type="submission" date="2023-03" db="EMBL/GenBank/DDBJ databases">
        <authorList>
            <person name="Steffen K."/>
            <person name="Cardenas P."/>
        </authorList>
    </citation>
    <scope>NUCLEOTIDE SEQUENCE</scope>
</reference>
<evidence type="ECO:0000256" key="1">
    <source>
        <dbReference type="ARBA" id="ARBA00023002"/>
    </source>
</evidence>
<dbReference type="GO" id="GO:0008823">
    <property type="term" value="F:cupric reductase (NADH) activity"/>
    <property type="evidence" value="ECO:0007669"/>
    <property type="project" value="TreeGrafter"/>
</dbReference>
<dbReference type="Proteomes" id="UP001174909">
    <property type="component" value="Unassembled WGS sequence"/>
</dbReference>
<dbReference type="InterPro" id="IPR010185">
    <property type="entry name" value="NpdG"/>
</dbReference>
<keyword evidence="4" id="KW-1185">Reference proteome</keyword>
<comment type="caution">
    <text evidence="3">The sequence shown here is derived from an EMBL/GenBank/DDBJ whole genome shotgun (WGS) entry which is preliminary data.</text>
</comment>
<accession>A0AA35RBQ4</accession>
<dbReference type="EMBL" id="CASHTH010000856">
    <property type="protein sequence ID" value="CAI8008510.1"/>
    <property type="molecule type" value="Genomic_DNA"/>
</dbReference>
<dbReference type="GO" id="GO:0052851">
    <property type="term" value="F:ferric-chelate reductase (NADPH) activity"/>
    <property type="evidence" value="ECO:0007669"/>
    <property type="project" value="TreeGrafter"/>
</dbReference>
<evidence type="ECO:0000313" key="4">
    <source>
        <dbReference type="Proteomes" id="UP001174909"/>
    </source>
</evidence>
<dbReference type="GO" id="GO:0015677">
    <property type="term" value="P:copper ion import"/>
    <property type="evidence" value="ECO:0007669"/>
    <property type="project" value="TreeGrafter"/>
</dbReference>
<dbReference type="InterPro" id="IPR028939">
    <property type="entry name" value="P5C_Rdtase_cat_N"/>
</dbReference>
<gene>
    <name evidence="3" type="ORF">GBAR_LOCUS5822</name>
</gene>
<evidence type="ECO:0000313" key="3">
    <source>
        <dbReference type="EMBL" id="CAI8008510.1"/>
    </source>
</evidence>